<reference evidence="2 3" key="1">
    <citation type="submission" date="2020-10" db="EMBL/GenBank/DDBJ databases">
        <authorList>
            <person name="Dukhno E.A."/>
            <person name="Kornienko N.O."/>
            <person name="Shybanov S.R."/>
            <person name="Kharina A.V."/>
            <person name="Budzanivska I.G."/>
        </authorList>
    </citation>
    <scope>NUCLEOTIDE SEQUENCE [LARGE SCALE GENOMIC DNA]</scope>
</reference>
<keyword evidence="3" id="KW-1185">Reference proteome</keyword>
<gene>
    <name evidence="2" type="ORF">SIPHO4S_00036</name>
</gene>
<evidence type="ECO:0000313" key="3">
    <source>
        <dbReference type="Proteomes" id="UP000595016"/>
    </source>
</evidence>
<protein>
    <submittedName>
        <fullName evidence="2">Putative spanin</fullName>
    </submittedName>
</protein>
<dbReference type="EMBL" id="MW082583">
    <property type="protein sequence ID" value="QPI13732.1"/>
    <property type="molecule type" value="Genomic_DNA"/>
</dbReference>
<accession>A0A7S9XD87</accession>
<organism evidence="2 3">
    <name type="scientific">Serratia phage Tsm2</name>
    <dbReference type="NCBI Taxonomy" id="2787014"/>
    <lineage>
        <taxon>Viruses</taxon>
        <taxon>Duplodnaviria</taxon>
        <taxon>Heunggongvirae</taxon>
        <taxon>Uroviricota</taxon>
        <taxon>Caudoviricetes</taxon>
        <taxon>Sarkviridae</taxon>
        <taxon>Otakuvirus</taxon>
        <taxon>Otakuvirus Tsm2</taxon>
    </lineage>
</organism>
<name>A0A7S9XD87_9CAUD</name>
<evidence type="ECO:0000256" key="1">
    <source>
        <dbReference type="SAM" id="MobiDB-lite"/>
    </source>
</evidence>
<proteinExistence type="predicted"/>
<dbReference type="Proteomes" id="UP000595016">
    <property type="component" value="Segment"/>
</dbReference>
<feature type="region of interest" description="Disordered" evidence="1">
    <location>
        <begin position="49"/>
        <end position="68"/>
    </location>
</feature>
<sequence length="125" mass="13462">MIRTYLLVASSALLVAYGYGAWQHHIGWRDGRAELVAQQADEARAELAKKMQQQQKDETKAAAADAEGKAKTVTITNEVIRYVKVPGRTVCNFDADRVRIKADAVANANSIAGYDVAAMPAAGAK</sequence>
<evidence type="ECO:0000313" key="2">
    <source>
        <dbReference type="EMBL" id="QPI13732.1"/>
    </source>
</evidence>